<gene>
    <name evidence="1" type="ORF">Tco_1016396</name>
</gene>
<accession>A0ABQ5FNI1</accession>
<dbReference type="EMBL" id="BQNB010017588">
    <property type="protein sequence ID" value="GJT64916.1"/>
    <property type="molecule type" value="Genomic_DNA"/>
</dbReference>
<reference evidence="1" key="1">
    <citation type="journal article" date="2022" name="Int. J. Mol. Sci.">
        <title>Draft Genome of Tanacetum Coccineum: Genomic Comparison of Closely Related Tanacetum-Family Plants.</title>
        <authorList>
            <person name="Yamashiro T."/>
            <person name="Shiraishi A."/>
            <person name="Nakayama K."/>
            <person name="Satake H."/>
        </authorList>
    </citation>
    <scope>NUCLEOTIDE SEQUENCE</scope>
</reference>
<sequence length="371" mass="44262">MFPSDFVILDQTPNSTVILRRHFLATVHAQISVFEKEISVWIGDERVTFNINRDDPNFAPTEGVFMLNSINTDEPITKRLKIRDDSTTTHFCKPIIQECDKDFKAWPSCNRFRNKCYGEHEIYGINELGKTKYWFFLNNNERKEMKGGGVSFPNFLIIRYGSCQVEDSVWSKRYSEWCNENSHDKKPRPRDYTFKEWVKLKKGHLDISKSVRKDLFRLWVIDQFTKALDPDKNPLERCFDEYNWVFHKEIEQLADEYEIKIREKGQVLEEIWTKCKRARCKNKYWWYDYWYEDEEKTELGNEDYNPPMVHTKTFEVIKYKFDNGCSFICVSGENNETLSLGRKNGSRFRKMIMEEIEEVLGNDGEDSNDQT</sequence>
<evidence type="ECO:0000313" key="1">
    <source>
        <dbReference type="EMBL" id="GJT64916.1"/>
    </source>
</evidence>
<protein>
    <submittedName>
        <fullName evidence="1">Uncharacterized protein</fullName>
    </submittedName>
</protein>
<proteinExistence type="predicted"/>
<keyword evidence="2" id="KW-1185">Reference proteome</keyword>
<comment type="caution">
    <text evidence="1">The sequence shown here is derived from an EMBL/GenBank/DDBJ whole genome shotgun (WGS) entry which is preliminary data.</text>
</comment>
<dbReference type="Proteomes" id="UP001151760">
    <property type="component" value="Unassembled WGS sequence"/>
</dbReference>
<name>A0ABQ5FNI1_9ASTR</name>
<evidence type="ECO:0000313" key="2">
    <source>
        <dbReference type="Proteomes" id="UP001151760"/>
    </source>
</evidence>
<organism evidence="1 2">
    <name type="scientific">Tanacetum coccineum</name>
    <dbReference type="NCBI Taxonomy" id="301880"/>
    <lineage>
        <taxon>Eukaryota</taxon>
        <taxon>Viridiplantae</taxon>
        <taxon>Streptophyta</taxon>
        <taxon>Embryophyta</taxon>
        <taxon>Tracheophyta</taxon>
        <taxon>Spermatophyta</taxon>
        <taxon>Magnoliopsida</taxon>
        <taxon>eudicotyledons</taxon>
        <taxon>Gunneridae</taxon>
        <taxon>Pentapetalae</taxon>
        <taxon>asterids</taxon>
        <taxon>campanulids</taxon>
        <taxon>Asterales</taxon>
        <taxon>Asteraceae</taxon>
        <taxon>Asteroideae</taxon>
        <taxon>Anthemideae</taxon>
        <taxon>Anthemidinae</taxon>
        <taxon>Tanacetum</taxon>
    </lineage>
</organism>
<reference evidence="1" key="2">
    <citation type="submission" date="2022-01" db="EMBL/GenBank/DDBJ databases">
        <authorList>
            <person name="Yamashiro T."/>
            <person name="Shiraishi A."/>
            <person name="Satake H."/>
            <person name="Nakayama K."/>
        </authorList>
    </citation>
    <scope>NUCLEOTIDE SEQUENCE</scope>
</reference>